<sequence length="90" mass="10589">LIYIVVSAAVLNWMLISLIHLKFRKAMQQQGIQTKFPALCAPFTNYFVLAFMLMILYIMWNQGFMLSVVMQPLWILLLFVLFKVMQTKKV</sequence>
<evidence type="ECO:0000313" key="2">
    <source>
        <dbReference type="EMBL" id="RLL40162.1"/>
    </source>
</evidence>
<gene>
    <name evidence="2" type="ORF">D9K79_14300</name>
</gene>
<feature type="non-terminal residue" evidence="2">
    <location>
        <position position="1"/>
    </location>
</feature>
<keyword evidence="1" id="KW-0812">Transmembrane</keyword>
<accession>A0ABX9U3X6</accession>
<dbReference type="Proteomes" id="UP000273105">
    <property type="component" value="Unassembled WGS sequence"/>
</dbReference>
<feature type="transmembrane region" description="Helical" evidence="1">
    <location>
        <begin position="36"/>
        <end position="58"/>
    </location>
</feature>
<name>A0ABX9U3X6_9GAMM</name>
<keyword evidence="1" id="KW-1133">Transmembrane helix</keyword>
<keyword evidence="3" id="KW-1185">Reference proteome</keyword>
<dbReference type="EMBL" id="RCHE01000041">
    <property type="protein sequence ID" value="RLL40162.1"/>
    <property type="molecule type" value="Genomic_DNA"/>
</dbReference>
<proteinExistence type="predicted"/>
<comment type="caution">
    <text evidence="2">The sequence shown here is derived from an EMBL/GenBank/DDBJ whole genome shotgun (WGS) entry which is preliminary data.</text>
</comment>
<protein>
    <submittedName>
        <fullName evidence="2">Amino acid permease</fullName>
    </submittedName>
</protein>
<evidence type="ECO:0000256" key="1">
    <source>
        <dbReference type="SAM" id="Phobius"/>
    </source>
</evidence>
<evidence type="ECO:0000313" key="3">
    <source>
        <dbReference type="Proteomes" id="UP000273105"/>
    </source>
</evidence>
<organism evidence="2 3">
    <name type="scientific">Acinetobacter cumulans</name>
    <dbReference type="NCBI Taxonomy" id="2136182"/>
    <lineage>
        <taxon>Bacteria</taxon>
        <taxon>Pseudomonadati</taxon>
        <taxon>Pseudomonadota</taxon>
        <taxon>Gammaproteobacteria</taxon>
        <taxon>Moraxellales</taxon>
        <taxon>Moraxellaceae</taxon>
        <taxon>Acinetobacter</taxon>
    </lineage>
</organism>
<feature type="transmembrane region" description="Helical" evidence="1">
    <location>
        <begin position="64"/>
        <end position="82"/>
    </location>
</feature>
<keyword evidence="1" id="KW-0472">Membrane</keyword>
<feature type="transmembrane region" description="Helical" evidence="1">
    <location>
        <begin position="6"/>
        <end position="24"/>
    </location>
</feature>
<reference evidence="2 3" key="1">
    <citation type="submission" date="2018-09" db="EMBL/GenBank/DDBJ databases">
        <title>The draft genome of Acinetobacter sp. strains.</title>
        <authorList>
            <person name="Qin J."/>
            <person name="Feng Y."/>
            <person name="Zong Z."/>
        </authorList>
    </citation>
    <scope>NUCLEOTIDE SEQUENCE [LARGE SCALE GENOMIC DNA]</scope>
    <source>
        <strain evidence="2 3">WCHAc060001</strain>
    </source>
</reference>